<dbReference type="InterPro" id="IPR012337">
    <property type="entry name" value="RNaseH-like_sf"/>
</dbReference>
<dbReference type="Gene3D" id="1.10.340.70">
    <property type="match status" value="1"/>
</dbReference>
<dbReference type="GO" id="GO:0003676">
    <property type="term" value="F:nucleic acid binding"/>
    <property type="evidence" value="ECO:0007669"/>
    <property type="project" value="InterPro"/>
</dbReference>
<dbReference type="PANTHER" id="PTHR48475">
    <property type="entry name" value="RIBONUCLEASE H"/>
    <property type="match status" value="1"/>
</dbReference>
<gene>
    <name evidence="1" type="ORF">CR513_30504</name>
</gene>
<protein>
    <submittedName>
        <fullName evidence="1">Uncharacterized protein</fullName>
    </submittedName>
</protein>
<accession>A0A371GBN0</accession>
<dbReference type="SUPFAM" id="SSF53098">
    <property type="entry name" value="Ribonuclease H-like"/>
    <property type="match status" value="1"/>
</dbReference>
<dbReference type="Gene3D" id="3.30.420.10">
    <property type="entry name" value="Ribonuclease H-like superfamily/Ribonuclease H"/>
    <property type="match status" value="1"/>
</dbReference>
<evidence type="ECO:0000313" key="1">
    <source>
        <dbReference type="EMBL" id="RDX87954.1"/>
    </source>
</evidence>
<keyword evidence="2" id="KW-1185">Reference proteome</keyword>
<name>A0A371GBN0_MUCPR</name>
<dbReference type="PANTHER" id="PTHR48475:SF2">
    <property type="entry name" value="RIBONUCLEASE H"/>
    <property type="match status" value="1"/>
</dbReference>
<comment type="caution">
    <text evidence="1">The sequence shown here is derived from an EMBL/GenBank/DDBJ whole genome shotgun (WGS) entry which is preliminary data.</text>
</comment>
<reference evidence="1" key="1">
    <citation type="submission" date="2018-05" db="EMBL/GenBank/DDBJ databases">
        <title>Draft genome of Mucuna pruriens seed.</title>
        <authorList>
            <person name="Nnadi N.E."/>
            <person name="Vos R."/>
            <person name="Hasami M.H."/>
            <person name="Devisetty U.K."/>
            <person name="Aguiy J.C."/>
        </authorList>
    </citation>
    <scope>NUCLEOTIDE SEQUENCE [LARGE SCALE GENOMIC DNA]</scope>
    <source>
        <strain evidence="1">JCA_2017</strain>
    </source>
</reference>
<dbReference type="InterPro" id="IPR036397">
    <property type="entry name" value="RNaseH_sf"/>
</dbReference>
<proteinExistence type="predicted"/>
<dbReference type="EMBL" id="QJKJ01006086">
    <property type="protein sequence ID" value="RDX87954.1"/>
    <property type="molecule type" value="Genomic_DNA"/>
</dbReference>
<dbReference type="AlphaFoldDB" id="A0A371GBN0"/>
<organism evidence="1 2">
    <name type="scientific">Mucuna pruriens</name>
    <name type="common">Velvet bean</name>
    <name type="synonym">Dolichos pruriens</name>
    <dbReference type="NCBI Taxonomy" id="157652"/>
    <lineage>
        <taxon>Eukaryota</taxon>
        <taxon>Viridiplantae</taxon>
        <taxon>Streptophyta</taxon>
        <taxon>Embryophyta</taxon>
        <taxon>Tracheophyta</taxon>
        <taxon>Spermatophyta</taxon>
        <taxon>Magnoliopsida</taxon>
        <taxon>eudicotyledons</taxon>
        <taxon>Gunneridae</taxon>
        <taxon>Pentapetalae</taxon>
        <taxon>rosids</taxon>
        <taxon>fabids</taxon>
        <taxon>Fabales</taxon>
        <taxon>Fabaceae</taxon>
        <taxon>Papilionoideae</taxon>
        <taxon>50 kb inversion clade</taxon>
        <taxon>NPAAA clade</taxon>
        <taxon>indigoferoid/millettioid clade</taxon>
        <taxon>Phaseoleae</taxon>
        <taxon>Mucuna</taxon>
    </lineage>
</organism>
<feature type="non-terminal residue" evidence="1">
    <location>
        <position position="1"/>
    </location>
</feature>
<sequence>MKLITSFKKFTFLDVPREQNERADTYQSWLAPREAGIIDHGRTKGVLYGDEKDVDGPVFGILQKGRRSRRAALARKRGFSFPLLKCLDTDEVEYVMRKANTPICGSHIGGGALALASKVASVGYYWPTLKHDCLEYIKKCNTCQRFVDVHKAPLEQLHSIMSHSHSINGASISLAPSQAAKQIRYLIVVVDYFIKWVKAKPVATISTEGVKDFYWKRLICHFGLPVSVAKFCLQLKIQQSFTSIEHPQTNGQAKAANKVILRGLRRWLKEAKERWVLWSYHTTPDFTTNETPFFLTFGTEAMIPVEIEEPSPGPPGSSTLKMKTSYKTADIDKLTSNWEGPYRIAEDVGKGAYRLEHLDGRKIPRT</sequence>
<evidence type="ECO:0000313" key="2">
    <source>
        <dbReference type="Proteomes" id="UP000257109"/>
    </source>
</evidence>
<dbReference type="OrthoDB" id="1736338at2759"/>
<dbReference type="Proteomes" id="UP000257109">
    <property type="component" value="Unassembled WGS sequence"/>
</dbReference>